<keyword evidence="5" id="KW-1185">Reference proteome</keyword>
<name>A0A6G4U5L7_9ACTN</name>
<dbReference type="PANTHER" id="PTHR12277:SF79">
    <property type="entry name" value="XAA-PRO DIPEPTIDYL-PEPTIDASE-RELATED"/>
    <property type="match status" value="1"/>
</dbReference>
<feature type="domain" description="Serine aminopeptidase S33" evidence="3">
    <location>
        <begin position="217"/>
        <end position="331"/>
    </location>
</feature>
<evidence type="ECO:0000313" key="4">
    <source>
        <dbReference type="EMBL" id="NGN66587.1"/>
    </source>
</evidence>
<dbReference type="Proteomes" id="UP000481583">
    <property type="component" value="Unassembled WGS sequence"/>
</dbReference>
<sequence>MRPIRAASVAAATALGAAAAGWLGGGAAAHAQPPPRRRGSRKTLAPARPRLVWETPDPPHHHRSHGIGGAAAVIGATLLGAAGVAIAAGRYGATAALGGSRPAGFDGAAVTVLDVSDDRITLTGTDAAELPGTYALVGPDSARGVVGPPIGSTGNPHTIRHLDHADGLRPGTRVRLTPQLHTGTPGTLGLIYSDVEIPSEAGTLPAWFVPALRNTWVITAHGLGATREQVLNVLPALHRTGLPVLALGYRGDPGAPDAVARFGHDEWRDLDAAVRYAVAQGARHVILYGWSTGATMALFTAERSALKQHVSGLVLDSPVLDWRAAVRTLAAERGLPRPLVRLAELSAQERTGLDAYDEPPQPVLPAVPTLVIHGPDDTVAPWAGSQALAASSPDLATLHPVADGRHAALWNVDPAAYEETLRRFLTPLL</sequence>
<dbReference type="InterPro" id="IPR022742">
    <property type="entry name" value="Hydrolase_4"/>
</dbReference>
<protein>
    <recommendedName>
        <fullName evidence="3">Serine aminopeptidase S33 domain-containing protein</fullName>
    </recommendedName>
</protein>
<evidence type="ECO:0000313" key="5">
    <source>
        <dbReference type="Proteomes" id="UP000481583"/>
    </source>
</evidence>
<feature type="region of interest" description="Disordered" evidence="1">
    <location>
        <begin position="26"/>
        <end position="66"/>
    </location>
</feature>
<proteinExistence type="predicted"/>
<dbReference type="RefSeq" id="WP_165239900.1">
    <property type="nucleotide sequence ID" value="NZ_JAAKZV010000102.1"/>
</dbReference>
<dbReference type="EMBL" id="JAAKZV010000102">
    <property type="protein sequence ID" value="NGN66587.1"/>
    <property type="molecule type" value="Genomic_DNA"/>
</dbReference>
<reference evidence="4 5" key="1">
    <citation type="submission" date="2020-02" db="EMBL/GenBank/DDBJ databases">
        <title>Whole-genome analyses of novel actinobacteria.</title>
        <authorList>
            <person name="Sahin N."/>
        </authorList>
    </citation>
    <scope>NUCLEOTIDE SEQUENCE [LARGE SCALE GENOMIC DNA]</scope>
    <source>
        <strain evidence="4 5">A7024</strain>
    </source>
</reference>
<feature type="chain" id="PRO_5026336000" description="Serine aminopeptidase S33 domain-containing protein" evidence="2">
    <location>
        <begin position="32"/>
        <end position="429"/>
    </location>
</feature>
<organism evidence="4 5">
    <name type="scientific">Streptomyces coryli</name>
    <dbReference type="NCBI Taxonomy" id="1128680"/>
    <lineage>
        <taxon>Bacteria</taxon>
        <taxon>Bacillati</taxon>
        <taxon>Actinomycetota</taxon>
        <taxon>Actinomycetes</taxon>
        <taxon>Kitasatosporales</taxon>
        <taxon>Streptomycetaceae</taxon>
        <taxon>Streptomyces</taxon>
    </lineage>
</organism>
<feature type="signal peptide" evidence="2">
    <location>
        <begin position="1"/>
        <end position="31"/>
    </location>
</feature>
<comment type="caution">
    <text evidence="4">The sequence shown here is derived from an EMBL/GenBank/DDBJ whole genome shotgun (WGS) entry which is preliminary data.</text>
</comment>
<evidence type="ECO:0000256" key="1">
    <source>
        <dbReference type="SAM" id="MobiDB-lite"/>
    </source>
</evidence>
<gene>
    <name evidence="4" type="ORF">G5C51_22125</name>
</gene>
<dbReference type="SUPFAM" id="SSF53474">
    <property type="entry name" value="alpha/beta-Hydrolases"/>
    <property type="match status" value="1"/>
</dbReference>
<dbReference type="InterPro" id="IPR029058">
    <property type="entry name" value="AB_hydrolase_fold"/>
</dbReference>
<evidence type="ECO:0000256" key="2">
    <source>
        <dbReference type="SAM" id="SignalP"/>
    </source>
</evidence>
<accession>A0A6G4U5L7</accession>
<dbReference type="Gene3D" id="3.40.50.1820">
    <property type="entry name" value="alpha/beta hydrolase"/>
    <property type="match status" value="1"/>
</dbReference>
<dbReference type="Pfam" id="PF12146">
    <property type="entry name" value="Hydrolase_4"/>
    <property type="match status" value="1"/>
</dbReference>
<keyword evidence="2" id="KW-0732">Signal</keyword>
<evidence type="ECO:0000259" key="3">
    <source>
        <dbReference type="Pfam" id="PF12146"/>
    </source>
</evidence>
<dbReference type="PANTHER" id="PTHR12277">
    <property type="entry name" value="ALPHA/BETA HYDROLASE DOMAIN-CONTAINING PROTEIN"/>
    <property type="match status" value="1"/>
</dbReference>
<dbReference type="AlphaFoldDB" id="A0A6G4U5L7"/>